<dbReference type="SUPFAM" id="SSF53448">
    <property type="entry name" value="Nucleotide-diphospho-sugar transferases"/>
    <property type="match status" value="1"/>
</dbReference>
<gene>
    <name evidence="2" type="ORF">GPY48_15535</name>
</gene>
<dbReference type="Gene3D" id="3.90.550.10">
    <property type="entry name" value="Spore Coat Polysaccharide Biosynthesis Protein SpsA, Chain A"/>
    <property type="match status" value="1"/>
</dbReference>
<evidence type="ECO:0000259" key="1">
    <source>
        <dbReference type="Pfam" id="PF00535"/>
    </source>
</evidence>
<dbReference type="InterPro" id="IPR029044">
    <property type="entry name" value="Nucleotide-diphossugar_trans"/>
</dbReference>
<accession>A0ABX0ARQ7</accession>
<evidence type="ECO:0000313" key="3">
    <source>
        <dbReference type="Proteomes" id="UP000466619"/>
    </source>
</evidence>
<organism evidence="2 3">
    <name type="scientific">Photorhabdus bodei</name>
    <dbReference type="NCBI Taxonomy" id="2029681"/>
    <lineage>
        <taxon>Bacteria</taxon>
        <taxon>Pseudomonadati</taxon>
        <taxon>Pseudomonadota</taxon>
        <taxon>Gammaproteobacteria</taxon>
        <taxon>Enterobacterales</taxon>
        <taxon>Morganellaceae</taxon>
        <taxon>Photorhabdus</taxon>
    </lineage>
</organism>
<evidence type="ECO:0000313" key="2">
    <source>
        <dbReference type="EMBL" id="NDL04573.1"/>
    </source>
</evidence>
<comment type="caution">
    <text evidence="2">The sequence shown here is derived from an EMBL/GenBank/DDBJ whole genome shotgun (WGS) entry which is preliminary data.</text>
</comment>
<dbReference type="Proteomes" id="UP000466619">
    <property type="component" value="Unassembled WGS sequence"/>
</dbReference>
<keyword evidence="3" id="KW-1185">Reference proteome</keyword>
<dbReference type="PANTHER" id="PTHR22916">
    <property type="entry name" value="GLYCOSYLTRANSFERASE"/>
    <property type="match status" value="1"/>
</dbReference>
<protein>
    <submittedName>
        <fullName evidence="2">Glycosyltransferase</fullName>
    </submittedName>
</protein>
<dbReference type="InterPro" id="IPR001173">
    <property type="entry name" value="Glyco_trans_2-like"/>
</dbReference>
<feature type="domain" description="Glycosyltransferase 2-like" evidence="1">
    <location>
        <begin position="30"/>
        <end position="191"/>
    </location>
</feature>
<dbReference type="RefSeq" id="WP_162120573.1">
    <property type="nucleotide sequence ID" value="NZ_CAWPJS010000035.1"/>
</dbReference>
<sequence>MSIKSSFEVNANIPSSLIIDGCPDLVPEISIMIPTFNRPELLDEAIQSAINQKVDFNISFEVVVVDNCSNPEYTNDIDRVVKKYIPGNIRLFRNKQNIGMYGNWNRCIELARGRSLSILNDDDILHLAFLQSCYQNSLNDSAMISVAHVTFSRVADIKSPESEIEFEPLKIANFLSFNPVFGSLGMLMRRDSAIEIGGYNLDKWPTSDYYFNFEYFKRFGTKKTKTVLAGYRYLANESLKKETLHGFLNNDVKFRCSIANIYLNSNLQKKIFNFLNKCCIASSAVRYKKLNKEFDCIAVYNKYDVGLFFKVFFSLPLVAPFFDRARCFFWSVVINIGSKKIKRSST</sequence>
<reference evidence="2 3" key="1">
    <citation type="submission" date="2019-12" db="EMBL/GenBank/DDBJ databases">
        <title>Engineering Photorhabdus to improve their lethality against agricultural pests.</title>
        <authorList>
            <person name="Machado R.A.R."/>
        </authorList>
    </citation>
    <scope>NUCLEOTIDE SEQUENCE [LARGE SCALE GENOMIC DNA]</scope>
    <source>
        <strain evidence="2 3">M-CN4</strain>
    </source>
</reference>
<dbReference type="Pfam" id="PF00535">
    <property type="entry name" value="Glycos_transf_2"/>
    <property type="match status" value="1"/>
</dbReference>
<name>A0ABX0ARQ7_9GAMM</name>
<dbReference type="EMBL" id="WSFC01000035">
    <property type="protein sequence ID" value="NDL04573.1"/>
    <property type="molecule type" value="Genomic_DNA"/>
</dbReference>
<dbReference type="PANTHER" id="PTHR22916:SF3">
    <property type="entry name" value="UDP-GLCNAC:BETAGAL BETA-1,3-N-ACETYLGLUCOSAMINYLTRANSFERASE-LIKE PROTEIN 1"/>
    <property type="match status" value="1"/>
</dbReference>
<proteinExistence type="predicted"/>